<comment type="caution">
    <text evidence="2">The sequence shown here is derived from an EMBL/GenBank/DDBJ whole genome shotgun (WGS) entry which is preliminary data.</text>
</comment>
<accession>A0AAW0CIZ5</accession>
<protein>
    <submittedName>
        <fullName evidence="2">Ostreolysin A6</fullName>
    </submittedName>
</protein>
<name>A0AAW0CIZ5_9AGAR</name>
<evidence type="ECO:0000256" key="1">
    <source>
        <dbReference type="ARBA" id="ARBA00010795"/>
    </source>
</evidence>
<dbReference type="Proteomes" id="UP001383192">
    <property type="component" value="Unassembled WGS sequence"/>
</dbReference>
<reference evidence="2 3" key="1">
    <citation type="submission" date="2024-01" db="EMBL/GenBank/DDBJ databases">
        <title>A draft genome for a cacao thread blight-causing isolate of Paramarasmius palmivorus.</title>
        <authorList>
            <person name="Baruah I.K."/>
            <person name="Bukari Y."/>
            <person name="Amoako-Attah I."/>
            <person name="Meinhardt L.W."/>
            <person name="Bailey B.A."/>
            <person name="Cohen S.P."/>
        </authorList>
    </citation>
    <scope>NUCLEOTIDE SEQUENCE [LARGE SCALE GENOMIC DNA]</scope>
    <source>
        <strain evidence="2 3">GH-12</strain>
    </source>
</reference>
<evidence type="ECO:0000313" key="3">
    <source>
        <dbReference type="Proteomes" id="UP001383192"/>
    </source>
</evidence>
<evidence type="ECO:0000313" key="2">
    <source>
        <dbReference type="EMBL" id="KAK7038954.1"/>
    </source>
</evidence>
<keyword evidence="3" id="KW-1185">Reference proteome</keyword>
<dbReference type="GO" id="GO:0019836">
    <property type="term" value="P:symbiont-mediated hemolysis of host erythrocyte"/>
    <property type="evidence" value="ECO:0007669"/>
    <property type="project" value="InterPro"/>
</dbReference>
<sequence length="148" mass="16155">MASSDVPKDPHAYAQWVIIVIHNVGNTDVKLKNLNVSWGKLHADGDKDKEISKDVYEGRVIAPDEKLQLNACGRENSPSGTTGDFDLCDVEDGDKVIRHFYWDCPWGSSTNTWTVSGSNSKWMVETSGANLEGGALGTITVDVMKKGN</sequence>
<organism evidence="2 3">
    <name type="scientific">Paramarasmius palmivorus</name>
    <dbReference type="NCBI Taxonomy" id="297713"/>
    <lineage>
        <taxon>Eukaryota</taxon>
        <taxon>Fungi</taxon>
        <taxon>Dikarya</taxon>
        <taxon>Basidiomycota</taxon>
        <taxon>Agaricomycotina</taxon>
        <taxon>Agaricomycetes</taxon>
        <taxon>Agaricomycetidae</taxon>
        <taxon>Agaricales</taxon>
        <taxon>Marasmiineae</taxon>
        <taxon>Marasmiaceae</taxon>
        <taxon>Paramarasmius</taxon>
    </lineage>
</organism>
<dbReference type="EMBL" id="JAYKXP010000041">
    <property type="protein sequence ID" value="KAK7038954.1"/>
    <property type="molecule type" value="Genomic_DNA"/>
</dbReference>
<gene>
    <name evidence="2" type="primary">OLYA6_2</name>
    <name evidence="2" type="ORF">VNI00_010346</name>
</gene>
<dbReference type="InterPro" id="IPR009413">
    <property type="entry name" value="Aegerolysin-typ"/>
</dbReference>
<dbReference type="AlphaFoldDB" id="A0AAW0CIZ5"/>
<comment type="similarity">
    <text evidence="1">Belongs to the aegerolysin family.</text>
</comment>
<dbReference type="Gene3D" id="2.60.270.50">
    <property type="match status" value="1"/>
</dbReference>
<proteinExistence type="inferred from homology"/>
<dbReference type="Pfam" id="PF06355">
    <property type="entry name" value="Aegerolysin"/>
    <property type="match status" value="1"/>
</dbReference>
<dbReference type="PIRSF" id="PIRSF007951">
    <property type="entry name" value="Hemolysin, aegerolysin type"/>
    <property type="match status" value="1"/>
</dbReference>